<dbReference type="EMBL" id="JACHEK010000004">
    <property type="protein sequence ID" value="MBB6144281.1"/>
    <property type="molecule type" value="Genomic_DNA"/>
</dbReference>
<evidence type="ECO:0000256" key="1">
    <source>
        <dbReference type="ARBA" id="ARBA00023172"/>
    </source>
</evidence>
<dbReference type="PANTHER" id="PTHR30349:SF64">
    <property type="entry name" value="PROPHAGE INTEGRASE INTD-RELATED"/>
    <property type="match status" value="1"/>
</dbReference>
<dbReference type="InterPro" id="IPR013762">
    <property type="entry name" value="Integrase-like_cat_sf"/>
</dbReference>
<dbReference type="RefSeq" id="WP_156185892.1">
    <property type="nucleotide sequence ID" value="NZ_JACHEK010000004.1"/>
</dbReference>
<sequence>MDSFVFTRHASDCKYKRDRLYRRCNCPKWVEARFNSERVRKSASTRLWDEAEQFRQKLEETLASGRPLSSLDSDLTPTASTSAHIEAETSPEMLGAAIVPSSAQPEPAQSPLALDGEIIPSSRQRTRVTIQKAVEVYMADARSRNLQTDTVKKLERLFEKQFLPWTKTEGLVYLDELDHNALLTYRTTWTEGMVVKAKKQDRVVGFFWESFRRGFITQNPALSLSKIRPKHIPTDYFPRDEFDRIIDAIVLYGDPRGGYLSVEDTRTRLHTLTLLMRWSGLRIRDAVTLERHRLQGDNLLLYQAKTGQSVYVPLPPEVVEALVNIPEGPVPNKRYFFWSGNGLPKSAVANWQRSFRRLFQLADIRKLDGQKKRCHPHMFRDTFAVEMLLAGVPIDQVSTLLGHSSVKVTERHYAPFVKARQLQLQASVRAAWKVGETPGEGPDNNAPRASRSVGNGKRLELVGGGKPTSRIA</sequence>
<dbReference type="GO" id="GO:0003677">
    <property type="term" value="F:DNA binding"/>
    <property type="evidence" value="ECO:0007669"/>
    <property type="project" value="InterPro"/>
</dbReference>
<name>A0A841JZ99_9BACT</name>
<feature type="domain" description="Tyr recombinase" evidence="3">
    <location>
        <begin position="232"/>
        <end position="429"/>
    </location>
</feature>
<dbReference type="Proteomes" id="UP000538666">
    <property type="component" value="Unassembled WGS sequence"/>
</dbReference>
<keyword evidence="1" id="KW-0233">DNA recombination</keyword>
<dbReference type="InterPro" id="IPR050090">
    <property type="entry name" value="Tyrosine_recombinase_XerCD"/>
</dbReference>
<evidence type="ECO:0000313" key="5">
    <source>
        <dbReference type="Proteomes" id="UP000538666"/>
    </source>
</evidence>
<dbReference type="Gene3D" id="1.10.443.10">
    <property type="entry name" value="Intergrase catalytic core"/>
    <property type="match status" value="1"/>
</dbReference>
<comment type="caution">
    <text evidence="4">The sequence shown here is derived from an EMBL/GenBank/DDBJ whole genome shotgun (WGS) entry which is preliminary data.</text>
</comment>
<protein>
    <submittedName>
        <fullName evidence="4">Integrase</fullName>
    </submittedName>
</protein>
<dbReference type="PANTHER" id="PTHR30349">
    <property type="entry name" value="PHAGE INTEGRASE-RELATED"/>
    <property type="match status" value="1"/>
</dbReference>
<dbReference type="PROSITE" id="PS51898">
    <property type="entry name" value="TYR_RECOMBINASE"/>
    <property type="match status" value="1"/>
</dbReference>
<dbReference type="InterPro" id="IPR002104">
    <property type="entry name" value="Integrase_catalytic"/>
</dbReference>
<proteinExistence type="predicted"/>
<gene>
    <name evidence="4" type="ORF">HNQ77_002233</name>
</gene>
<evidence type="ECO:0000256" key="2">
    <source>
        <dbReference type="SAM" id="MobiDB-lite"/>
    </source>
</evidence>
<dbReference type="Pfam" id="PF00589">
    <property type="entry name" value="Phage_integrase"/>
    <property type="match status" value="1"/>
</dbReference>
<dbReference type="GO" id="GO:0006310">
    <property type="term" value="P:DNA recombination"/>
    <property type="evidence" value="ECO:0007669"/>
    <property type="project" value="UniProtKB-KW"/>
</dbReference>
<dbReference type="InterPro" id="IPR011010">
    <property type="entry name" value="DNA_brk_join_enz"/>
</dbReference>
<keyword evidence="5" id="KW-1185">Reference proteome</keyword>
<dbReference type="SUPFAM" id="SSF56349">
    <property type="entry name" value="DNA breaking-rejoining enzymes"/>
    <property type="match status" value="1"/>
</dbReference>
<dbReference type="GO" id="GO:0015074">
    <property type="term" value="P:DNA integration"/>
    <property type="evidence" value="ECO:0007669"/>
    <property type="project" value="InterPro"/>
</dbReference>
<evidence type="ECO:0000313" key="4">
    <source>
        <dbReference type="EMBL" id="MBB6144281.1"/>
    </source>
</evidence>
<dbReference type="OrthoDB" id="105338at2"/>
<dbReference type="AlphaFoldDB" id="A0A841JZ99"/>
<evidence type="ECO:0000259" key="3">
    <source>
        <dbReference type="PROSITE" id="PS51898"/>
    </source>
</evidence>
<organism evidence="4 5">
    <name type="scientific">Silvibacterium bohemicum</name>
    <dbReference type="NCBI Taxonomy" id="1577686"/>
    <lineage>
        <taxon>Bacteria</taxon>
        <taxon>Pseudomonadati</taxon>
        <taxon>Acidobacteriota</taxon>
        <taxon>Terriglobia</taxon>
        <taxon>Terriglobales</taxon>
        <taxon>Acidobacteriaceae</taxon>
        <taxon>Silvibacterium</taxon>
    </lineage>
</organism>
<reference evidence="4 5" key="1">
    <citation type="submission" date="2020-08" db="EMBL/GenBank/DDBJ databases">
        <title>Genomic Encyclopedia of Type Strains, Phase IV (KMG-IV): sequencing the most valuable type-strain genomes for metagenomic binning, comparative biology and taxonomic classification.</title>
        <authorList>
            <person name="Goeker M."/>
        </authorList>
    </citation>
    <scope>NUCLEOTIDE SEQUENCE [LARGE SCALE GENOMIC DNA]</scope>
    <source>
        <strain evidence="4 5">DSM 103733</strain>
    </source>
</reference>
<feature type="region of interest" description="Disordered" evidence="2">
    <location>
        <begin position="434"/>
        <end position="472"/>
    </location>
</feature>
<accession>A0A841JZ99</accession>